<dbReference type="AlphaFoldDB" id="A0A3R8R771"/>
<evidence type="ECO:0000313" key="2">
    <source>
        <dbReference type="EMBL" id="RRQ79217.1"/>
    </source>
</evidence>
<keyword evidence="1" id="KW-1133">Transmembrane helix</keyword>
<feature type="transmembrane region" description="Helical" evidence="1">
    <location>
        <begin position="81"/>
        <end position="101"/>
    </location>
</feature>
<keyword evidence="1" id="KW-0472">Membrane</keyword>
<reference evidence="2 3" key="1">
    <citation type="submission" date="2017-10" db="EMBL/GenBank/DDBJ databases">
        <title>Draft genome of actinobacteria isolated from guarana (Paullinia cupana (Mart.) Ducke.</title>
        <authorList>
            <person name="Siqueira K.A."/>
            <person name="Liotti R.G."/>
            <person name="Mendes T.A."/>
            <person name="Soares M.A."/>
        </authorList>
    </citation>
    <scope>NUCLEOTIDE SEQUENCE [LARGE SCALE GENOMIC DNA]</scope>
    <source>
        <strain evidence="2 3">199</strain>
    </source>
</reference>
<sequence length="107" mass="11350">MSTMTKIEALRPADRPCAVAVGVLGVVTWVVLAYSMMMSSLSFGAPDQYELAQAARDAADVARTACGILAIGAVLTGLLRLWRTLTVHLVVFGTGTAVLWLEAASRR</sequence>
<evidence type="ECO:0000313" key="3">
    <source>
        <dbReference type="Proteomes" id="UP000276379"/>
    </source>
</evidence>
<comment type="caution">
    <text evidence="2">The sequence shown here is derived from an EMBL/GenBank/DDBJ whole genome shotgun (WGS) entry which is preliminary data.</text>
</comment>
<name>A0A3R8R771_9ACTN</name>
<keyword evidence="1" id="KW-0812">Transmembrane</keyword>
<proteinExistence type="predicted"/>
<dbReference type="Proteomes" id="UP000276379">
    <property type="component" value="Unassembled WGS sequence"/>
</dbReference>
<organism evidence="2 3">
    <name type="scientific">Streptomyces griseofuscus</name>
    <dbReference type="NCBI Taxonomy" id="146922"/>
    <lineage>
        <taxon>Bacteria</taxon>
        <taxon>Bacillati</taxon>
        <taxon>Actinomycetota</taxon>
        <taxon>Actinomycetes</taxon>
        <taxon>Kitasatosporales</taxon>
        <taxon>Streptomycetaceae</taxon>
        <taxon>Streptomyces</taxon>
    </lineage>
</organism>
<keyword evidence="3" id="KW-1185">Reference proteome</keyword>
<gene>
    <name evidence="2" type="ORF">CQW44_35325</name>
</gene>
<dbReference type="EMBL" id="PDES01000019">
    <property type="protein sequence ID" value="RRQ79217.1"/>
    <property type="molecule type" value="Genomic_DNA"/>
</dbReference>
<protein>
    <submittedName>
        <fullName evidence="2">Uncharacterized protein</fullName>
    </submittedName>
</protein>
<evidence type="ECO:0000256" key="1">
    <source>
        <dbReference type="SAM" id="Phobius"/>
    </source>
</evidence>
<accession>A0A3R8R771</accession>